<keyword evidence="7" id="KW-0479">Metal-binding</keyword>
<keyword evidence="3" id="KW-0813">Transport</keyword>
<evidence type="ECO:0000256" key="11">
    <source>
        <dbReference type="ARBA" id="ARBA00023136"/>
    </source>
</evidence>
<dbReference type="GO" id="GO:0009055">
    <property type="term" value="F:electron transfer activity"/>
    <property type="evidence" value="ECO:0007669"/>
    <property type="project" value="InterPro"/>
</dbReference>
<dbReference type="KEGG" id="qso:IRL76_09145"/>
<keyword evidence="8" id="KW-0249">Electron transport</keyword>
<keyword evidence="5" id="KW-0349">Heme</keyword>
<keyword evidence="11 13" id="KW-0472">Membrane</keyword>
<keyword evidence="16" id="KW-1185">Reference proteome</keyword>
<gene>
    <name evidence="15" type="ORF">IRL76_09145</name>
</gene>
<feature type="transmembrane region" description="Helical" evidence="13">
    <location>
        <begin position="18"/>
        <end position="36"/>
    </location>
</feature>
<evidence type="ECO:0000256" key="3">
    <source>
        <dbReference type="ARBA" id="ARBA00022448"/>
    </source>
</evidence>
<dbReference type="Gene3D" id="1.20.950.20">
    <property type="entry name" value="Transmembrane di-heme cytochromes, Chain C"/>
    <property type="match status" value="1"/>
</dbReference>
<feature type="domain" description="Cytochrome b561 bacterial/Ni-hydrogenase" evidence="14">
    <location>
        <begin position="10"/>
        <end position="176"/>
    </location>
</feature>
<dbReference type="SUPFAM" id="SSF81342">
    <property type="entry name" value="Transmembrane di-heme cytochromes"/>
    <property type="match status" value="1"/>
</dbReference>
<feature type="transmembrane region" description="Helical" evidence="13">
    <location>
        <begin position="48"/>
        <end position="66"/>
    </location>
</feature>
<feature type="transmembrane region" description="Helical" evidence="13">
    <location>
        <begin position="87"/>
        <end position="109"/>
    </location>
</feature>
<evidence type="ECO:0000256" key="7">
    <source>
        <dbReference type="ARBA" id="ARBA00022723"/>
    </source>
</evidence>
<evidence type="ECO:0000256" key="1">
    <source>
        <dbReference type="ARBA" id="ARBA00001970"/>
    </source>
</evidence>
<dbReference type="AlphaFoldDB" id="A0A7S8F2V5"/>
<organism evidence="15 16">
    <name type="scientific">Qipengyuania soli</name>
    <dbReference type="NCBI Taxonomy" id="2782568"/>
    <lineage>
        <taxon>Bacteria</taxon>
        <taxon>Pseudomonadati</taxon>
        <taxon>Pseudomonadota</taxon>
        <taxon>Alphaproteobacteria</taxon>
        <taxon>Sphingomonadales</taxon>
        <taxon>Erythrobacteraceae</taxon>
        <taxon>Qipengyuania</taxon>
    </lineage>
</organism>
<comment type="cofactor">
    <cofactor evidence="1">
        <name>heme b</name>
        <dbReference type="ChEBI" id="CHEBI:60344"/>
    </cofactor>
</comment>
<dbReference type="GO" id="GO:0022904">
    <property type="term" value="P:respiratory electron transport chain"/>
    <property type="evidence" value="ECO:0007669"/>
    <property type="project" value="InterPro"/>
</dbReference>
<dbReference type="PANTHER" id="PTHR30529:SF1">
    <property type="entry name" value="CYTOCHROME B561 HOMOLOG 2"/>
    <property type="match status" value="1"/>
</dbReference>
<dbReference type="GO" id="GO:0046872">
    <property type="term" value="F:metal ion binding"/>
    <property type="evidence" value="ECO:0007669"/>
    <property type="project" value="UniProtKB-KW"/>
</dbReference>
<comment type="similarity">
    <text evidence="12">Belongs to the cytochrome b561 family.</text>
</comment>
<comment type="subcellular location">
    <subcellularLocation>
        <location evidence="2">Cell membrane</location>
        <topology evidence="2">Multi-pass membrane protein</topology>
    </subcellularLocation>
</comment>
<dbReference type="GO" id="GO:0005886">
    <property type="term" value="C:plasma membrane"/>
    <property type="evidence" value="ECO:0007669"/>
    <property type="project" value="UniProtKB-SubCell"/>
</dbReference>
<feature type="transmembrane region" description="Helical" evidence="13">
    <location>
        <begin position="145"/>
        <end position="168"/>
    </location>
</feature>
<reference evidence="15 16" key="1">
    <citation type="submission" date="2020-11" db="EMBL/GenBank/DDBJ databases">
        <title>The genome sequence of Erythrobacter sp. 6D36.</title>
        <authorList>
            <person name="Liu Y."/>
        </authorList>
    </citation>
    <scope>NUCLEOTIDE SEQUENCE [LARGE SCALE GENOMIC DNA]</scope>
    <source>
        <strain evidence="15 16">6D36</strain>
    </source>
</reference>
<dbReference type="Pfam" id="PF01292">
    <property type="entry name" value="Ni_hydr_CYTB"/>
    <property type="match status" value="1"/>
</dbReference>
<keyword evidence="6 13" id="KW-0812">Transmembrane</keyword>
<evidence type="ECO:0000256" key="12">
    <source>
        <dbReference type="ARBA" id="ARBA00037975"/>
    </source>
</evidence>
<dbReference type="InterPro" id="IPR016174">
    <property type="entry name" value="Di-haem_cyt_TM"/>
</dbReference>
<dbReference type="InterPro" id="IPR052168">
    <property type="entry name" value="Cytochrome_b561_oxidase"/>
</dbReference>
<evidence type="ECO:0000259" key="14">
    <source>
        <dbReference type="Pfam" id="PF01292"/>
    </source>
</evidence>
<evidence type="ECO:0000256" key="4">
    <source>
        <dbReference type="ARBA" id="ARBA00022475"/>
    </source>
</evidence>
<evidence type="ECO:0000256" key="9">
    <source>
        <dbReference type="ARBA" id="ARBA00022989"/>
    </source>
</evidence>
<evidence type="ECO:0000256" key="2">
    <source>
        <dbReference type="ARBA" id="ARBA00004651"/>
    </source>
</evidence>
<proteinExistence type="inferred from homology"/>
<dbReference type="Proteomes" id="UP000594459">
    <property type="component" value="Chromosome"/>
</dbReference>
<evidence type="ECO:0000256" key="13">
    <source>
        <dbReference type="SAM" id="Phobius"/>
    </source>
</evidence>
<keyword evidence="9 13" id="KW-1133">Transmembrane helix</keyword>
<evidence type="ECO:0000256" key="10">
    <source>
        <dbReference type="ARBA" id="ARBA00023004"/>
    </source>
</evidence>
<evidence type="ECO:0000256" key="8">
    <source>
        <dbReference type="ARBA" id="ARBA00022982"/>
    </source>
</evidence>
<evidence type="ECO:0000313" key="16">
    <source>
        <dbReference type="Proteomes" id="UP000594459"/>
    </source>
</evidence>
<dbReference type="RefSeq" id="WP_200981059.1">
    <property type="nucleotide sequence ID" value="NZ_CP064654.1"/>
</dbReference>
<dbReference type="EMBL" id="CP064654">
    <property type="protein sequence ID" value="QPC98050.1"/>
    <property type="molecule type" value="Genomic_DNA"/>
</dbReference>
<keyword evidence="4" id="KW-1003">Cell membrane</keyword>
<evidence type="ECO:0000256" key="6">
    <source>
        <dbReference type="ARBA" id="ARBA00022692"/>
    </source>
</evidence>
<evidence type="ECO:0000313" key="15">
    <source>
        <dbReference type="EMBL" id="QPC98050.1"/>
    </source>
</evidence>
<dbReference type="GO" id="GO:0020037">
    <property type="term" value="F:heme binding"/>
    <property type="evidence" value="ECO:0007669"/>
    <property type="project" value="TreeGrafter"/>
</dbReference>
<accession>A0A7S8F2V5</accession>
<name>A0A7S8F2V5_9SPHN</name>
<protein>
    <submittedName>
        <fullName evidence="15">Cytochrome b</fullName>
    </submittedName>
</protein>
<evidence type="ECO:0000256" key="5">
    <source>
        <dbReference type="ARBA" id="ARBA00022617"/>
    </source>
</evidence>
<keyword evidence="10" id="KW-0408">Iron</keyword>
<dbReference type="PANTHER" id="PTHR30529">
    <property type="entry name" value="CYTOCHROME B561"/>
    <property type="match status" value="1"/>
</dbReference>
<dbReference type="InterPro" id="IPR011577">
    <property type="entry name" value="Cyt_b561_bac/Ni-Hgenase"/>
</dbReference>
<sequence>MGDLRQDYVRYNKGARTLHWAIAVLVIANLATGLLHDPLEPYVRLMPFHKATGMTILALSVVRIVWRAMWQRPPYPPGISRNAILSARVVQAAFYALMIVMPVTGWILASAGKYPLDWFGLFELPKLPVVRHSAAYSIGHEMHEILGWLFLALVVLHVAAALRHHFLLREPILRRMM</sequence>